<gene>
    <name evidence="2" type="ORF">BamIOP4010DRAFT_3357</name>
</gene>
<reference evidence="2 3" key="1">
    <citation type="submission" date="2008-03" db="EMBL/GenBank/DDBJ databases">
        <title>Sequencing of the draft genome and assembly of Burkholderia ambifaria IOP40-10.</title>
        <authorList>
            <consortium name="US DOE Joint Genome Institute (JGI-PGF)"/>
            <person name="Copeland A."/>
            <person name="Lucas S."/>
            <person name="Lapidus A."/>
            <person name="Glavina del Rio T."/>
            <person name="Dalin E."/>
            <person name="Tice H."/>
            <person name="Bruce D."/>
            <person name="Goodwin L."/>
            <person name="Pitluck S."/>
            <person name="Larimer F."/>
            <person name="Land M.L."/>
            <person name="Hauser L."/>
            <person name="Tiedje J."/>
            <person name="Richardson P."/>
        </authorList>
    </citation>
    <scope>NUCLEOTIDE SEQUENCE [LARGE SCALE GENOMIC DNA]</scope>
    <source>
        <strain evidence="2 3">IOP40-10</strain>
    </source>
</reference>
<evidence type="ECO:0000256" key="1">
    <source>
        <dbReference type="SAM" id="MobiDB-lite"/>
    </source>
</evidence>
<accession>B1FH47</accession>
<dbReference type="EMBL" id="ABLC01000083">
    <property type="protein sequence ID" value="EDT03131.1"/>
    <property type="molecule type" value="Genomic_DNA"/>
</dbReference>
<proteinExistence type="predicted"/>
<organism evidence="2 3">
    <name type="scientific">Burkholderia ambifaria IOP40-10</name>
    <dbReference type="NCBI Taxonomy" id="396596"/>
    <lineage>
        <taxon>Bacteria</taxon>
        <taxon>Pseudomonadati</taxon>
        <taxon>Pseudomonadota</taxon>
        <taxon>Betaproteobacteria</taxon>
        <taxon>Burkholderiales</taxon>
        <taxon>Burkholderiaceae</taxon>
        <taxon>Burkholderia</taxon>
        <taxon>Burkholderia cepacia complex</taxon>
    </lineage>
</organism>
<protein>
    <submittedName>
        <fullName evidence="2">Uncharacterized protein</fullName>
    </submittedName>
</protein>
<feature type="region of interest" description="Disordered" evidence="1">
    <location>
        <begin position="119"/>
        <end position="178"/>
    </location>
</feature>
<evidence type="ECO:0000313" key="2">
    <source>
        <dbReference type="EMBL" id="EDT03131.1"/>
    </source>
</evidence>
<sequence length="178" mass="20329">MQEWGRHLAGTRPDRLNRRDWLRSMHLFVRAIKLGDFPRSLARNASAADDQQNHRRVRKGTWHSPVRAIDDEPRTDRVRASLLRMLQARARRIRQCRGRRARARRDFRRPARCFAGALGPTGGAAREKTSGAASSRCHRIPSTSSGTAHVRRTPMTDDRLFAAQPRASPVRSAARPRR</sequence>
<feature type="compositionally biased region" description="Low complexity" evidence="1">
    <location>
        <begin position="162"/>
        <end position="178"/>
    </location>
</feature>
<comment type="caution">
    <text evidence="2">The sequence shown here is derived from an EMBL/GenBank/DDBJ whole genome shotgun (WGS) entry which is preliminary data.</text>
</comment>
<name>B1FH47_9BURK</name>
<dbReference type="Proteomes" id="UP000005463">
    <property type="component" value="Unassembled WGS sequence"/>
</dbReference>
<dbReference type="AlphaFoldDB" id="B1FH47"/>
<evidence type="ECO:0000313" key="3">
    <source>
        <dbReference type="Proteomes" id="UP000005463"/>
    </source>
</evidence>